<dbReference type="EMBL" id="JAIMJA010000014">
    <property type="protein sequence ID" value="MCE2595936.1"/>
    <property type="molecule type" value="Genomic_DNA"/>
</dbReference>
<evidence type="ECO:0008006" key="3">
    <source>
        <dbReference type="Google" id="ProtNLM"/>
    </source>
</evidence>
<dbReference type="Proteomes" id="UP001201273">
    <property type="component" value="Unassembled WGS sequence"/>
</dbReference>
<dbReference type="Gene3D" id="1.10.3680.10">
    <property type="entry name" value="TerB-like"/>
    <property type="match status" value="1"/>
</dbReference>
<dbReference type="CDD" id="cd07177">
    <property type="entry name" value="terB_like"/>
    <property type="match status" value="1"/>
</dbReference>
<dbReference type="RefSeq" id="WP_233053599.1">
    <property type="nucleotide sequence ID" value="NZ_JAIMJA010000014.1"/>
</dbReference>
<name>A0ABS8WA80_9GAMM</name>
<keyword evidence="2" id="KW-1185">Reference proteome</keyword>
<dbReference type="SUPFAM" id="SSF158682">
    <property type="entry name" value="TerB-like"/>
    <property type="match status" value="1"/>
</dbReference>
<proteinExistence type="predicted"/>
<sequence length="317" mass="34959">MKDVITMAGNFTSHSIWNVSEGETLIPILGYLDHEGKTPMKRLAMGSADAIAMGERSLSELSNEYKGATFIKDGYVTLDSGRTDSLIVDVKFTEDPKKSVQFLLPYRNANHELGFAIHRLKVSGLEGFAPEDVEWISTAFFAGLESHEQGGKIWAEQYEDQAGNGSGYEGEGSVTFSPEEFDRLKQAPFLIFFLVAAADGKVDKKEMKQFADVLTHPDFLANQTMNRIITNIMGELPEQLMKLLSQEFDFMEELAALKVIVEQNLSESQANEFKVALLMMGKLIAEASGGFFGFGSKISKQEKAALAAIAICLDIQL</sequence>
<protein>
    <recommendedName>
        <fullName evidence="3">EF-hand domain-containing protein</fullName>
    </recommendedName>
</protein>
<dbReference type="InterPro" id="IPR029024">
    <property type="entry name" value="TerB-like"/>
</dbReference>
<evidence type="ECO:0000313" key="2">
    <source>
        <dbReference type="Proteomes" id="UP001201273"/>
    </source>
</evidence>
<gene>
    <name evidence="1" type="ORF">K6Y31_14070</name>
</gene>
<organism evidence="1 2">
    <name type="scientific">Motilimonas cestriensis</name>
    <dbReference type="NCBI Taxonomy" id="2742685"/>
    <lineage>
        <taxon>Bacteria</taxon>
        <taxon>Pseudomonadati</taxon>
        <taxon>Pseudomonadota</taxon>
        <taxon>Gammaproteobacteria</taxon>
        <taxon>Alteromonadales</taxon>
        <taxon>Alteromonadales genera incertae sedis</taxon>
        <taxon>Motilimonas</taxon>
    </lineage>
</organism>
<reference evidence="1 2" key="1">
    <citation type="journal article" date="2022" name="Environ. Microbiol. Rep.">
        <title>Eco-phylogenetic analyses reveal divergent evolution of vitamin B12 metabolism in the marine bacterial family 'Psychromonadaceae'.</title>
        <authorList>
            <person name="Jin X."/>
            <person name="Yang Y."/>
            <person name="Cao H."/>
            <person name="Gao B."/>
            <person name="Zhao Z."/>
        </authorList>
    </citation>
    <scope>NUCLEOTIDE SEQUENCE [LARGE SCALE GENOMIC DNA]</scope>
    <source>
        <strain evidence="1 2">MKS20</strain>
    </source>
</reference>
<comment type="caution">
    <text evidence="1">The sequence shown here is derived from an EMBL/GenBank/DDBJ whole genome shotgun (WGS) entry which is preliminary data.</text>
</comment>
<evidence type="ECO:0000313" key="1">
    <source>
        <dbReference type="EMBL" id="MCE2595936.1"/>
    </source>
</evidence>
<accession>A0ABS8WA80</accession>